<dbReference type="SMART" id="SM00597">
    <property type="entry name" value="ZnF_TTF"/>
    <property type="match status" value="1"/>
</dbReference>
<evidence type="ECO:0000259" key="1">
    <source>
        <dbReference type="SMART" id="SM00597"/>
    </source>
</evidence>
<name>A0A6P7H8S0_DIAVI</name>
<gene>
    <name evidence="2" type="primary">LOC114345727</name>
</gene>
<feature type="domain" description="TTF-type" evidence="1">
    <location>
        <begin position="76"/>
        <end position="171"/>
    </location>
</feature>
<dbReference type="InParanoid" id="A0A6P7H8S0"/>
<dbReference type="InterPro" id="IPR006580">
    <property type="entry name" value="Znf_TTF"/>
</dbReference>
<reference evidence="2" key="1">
    <citation type="submission" date="2025-08" db="UniProtKB">
        <authorList>
            <consortium name="RefSeq"/>
        </authorList>
    </citation>
    <scope>IDENTIFICATION</scope>
    <source>
        <tissue evidence="2">Whole insect</tissue>
    </source>
</reference>
<dbReference type="RefSeq" id="XP_028152315.1">
    <property type="nucleotide sequence ID" value="XM_028296514.1"/>
</dbReference>
<sequence length="207" mass="24123">MPVSRNWHNYFGKNINTNESIEKSSIALNNIESTSSMDISSLINRRLTDARKKDSLRNKWTPDVSFIFPYRICGERRRKFMYSWLKKFPWLCYSLKEDSAYCVYCVLFAQECVGVNSVQSTGSFVKKEFCNWTKSLEKFQQHSGLKYHERAVLAASNFDRIMSAELKEIDRVIDVASENQAKENAERIKPIVECVLSVEDKTFLWPS</sequence>
<accession>A0A6P7H8S0</accession>
<evidence type="ECO:0000313" key="2">
    <source>
        <dbReference type="RefSeq" id="XP_028152315.1"/>
    </source>
</evidence>
<proteinExistence type="predicted"/>
<dbReference type="AlphaFoldDB" id="A0A6P7H8S0"/>
<organism evidence="2">
    <name type="scientific">Diabrotica virgifera virgifera</name>
    <name type="common">western corn rootworm</name>
    <dbReference type="NCBI Taxonomy" id="50390"/>
    <lineage>
        <taxon>Eukaryota</taxon>
        <taxon>Metazoa</taxon>
        <taxon>Ecdysozoa</taxon>
        <taxon>Arthropoda</taxon>
        <taxon>Hexapoda</taxon>
        <taxon>Insecta</taxon>
        <taxon>Pterygota</taxon>
        <taxon>Neoptera</taxon>
        <taxon>Endopterygota</taxon>
        <taxon>Coleoptera</taxon>
        <taxon>Polyphaga</taxon>
        <taxon>Cucujiformia</taxon>
        <taxon>Chrysomeloidea</taxon>
        <taxon>Chrysomelidae</taxon>
        <taxon>Galerucinae</taxon>
        <taxon>Diabroticina</taxon>
        <taxon>Diabroticites</taxon>
        <taxon>Diabrotica</taxon>
    </lineage>
</organism>
<protein>
    <submittedName>
        <fullName evidence="2">Uncharacterized protein LOC114345727</fullName>
    </submittedName>
</protein>